<proteinExistence type="inferred from homology"/>
<dbReference type="CDD" id="cd05687">
    <property type="entry name" value="S1_RPS1_repeat_ec1_hs1"/>
    <property type="match status" value="1"/>
</dbReference>
<comment type="caution">
    <text evidence="5">The sequence shown here is derived from an EMBL/GenBank/DDBJ whole genome shotgun (WGS) entry which is preliminary data.</text>
</comment>
<dbReference type="GO" id="GO:0003729">
    <property type="term" value="F:mRNA binding"/>
    <property type="evidence" value="ECO:0007669"/>
    <property type="project" value="TreeGrafter"/>
</dbReference>
<dbReference type="GO" id="GO:1990904">
    <property type="term" value="C:ribonucleoprotein complex"/>
    <property type="evidence" value="ECO:0007669"/>
    <property type="project" value="UniProtKB-KW"/>
</dbReference>
<dbReference type="PANTHER" id="PTHR10724">
    <property type="entry name" value="30S RIBOSOMAL PROTEIN S1"/>
    <property type="match status" value="1"/>
</dbReference>
<organism evidence="5 6">
    <name type="scientific">candidate division WWE3 bacterium CG_4_9_14_3_um_filter_34_6</name>
    <dbReference type="NCBI Taxonomy" id="1975079"/>
    <lineage>
        <taxon>Bacteria</taxon>
        <taxon>Katanobacteria</taxon>
    </lineage>
</organism>
<dbReference type="InterPro" id="IPR050437">
    <property type="entry name" value="Ribos_protein_bS1-like"/>
</dbReference>
<reference evidence="6" key="1">
    <citation type="submission" date="2017-09" db="EMBL/GenBank/DDBJ databases">
        <title>Depth-based differentiation of microbial function through sediment-hosted aquifers and enrichment of novel symbionts in the deep terrestrial subsurface.</title>
        <authorList>
            <person name="Probst A.J."/>
            <person name="Ladd B."/>
            <person name="Jarett J.K."/>
            <person name="Geller-Mcgrath D.E."/>
            <person name="Sieber C.M.K."/>
            <person name="Emerson J.B."/>
            <person name="Anantharaman K."/>
            <person name="Thomas B.C."/>
            <person name="Malmstrom R."/>
            <person name="Stieglmeier M."/>
            <person name="Klingl A."/>
            <person name="Woyke T."/>
            <person name="Ryan C.M."/>
            <person name="Banfield J.F."/>
        </authorList>
    </citation>
    <scope>NUCLEOTIDE SEQUENCE [LARGE SCALE GENOMIC DNA]</scope>
</reference>
<gene>
    <name evidence="5" type="ORF">CO178_00555</name>
</gene>
<evidence type="ECO:0000256" key="2">
    <source>
        <dbReference type="ARBA" id="ARBA00022980"/>
    </source>
</evidence>
<feature type="domain" description="S1 motif" evidence="4">
    <location>
        <begin position="293"/>
        <end position="354"/>
    </location>
</feature>
<sequence>MSDSQNLSELIKKHSREVKTFKTGDVVEGVVVSMDRKYLLIDIGAKSEGLIPTEEIKLLPDKNVKIGQKITASVIQAENRQGNLILSLKKAKSQHNWTSLEDIYREGQPIDVTVLDYLKGGLIVDATGQRGFVPISHLSRLHFEQFNVAMSEGNNTETAQTLGGLKGTTIEVKIIELDSDKNRLVMSEKEVMSPEELASKDHRLAEIKEGDIVEGTVSTVLAYGILVDLGGIDGLVHISEIAWEKVASPKDYFKTGDTIKVKVIGKEEDKIALSVKELKDNPWNNVEEKYPLGKRVKATVSKVVPFGAFIELEPGLDGLIHISETTGPLNVGDEVEAVVVNVDSKDRKLALSIRQIEDSKIYR</sequence>
<dbReference type="PRINTS" id="PR00681">
    <property type="entry name" value="RIBOSOMALS1"/>
</dbReference>
<dbReference type="InterPro" id="IPR035104">
    <property type="entry name" value="Ribosomal_protein_S1-like"/>
</dbReference>
<dbReference type="SUPFAM" id="SSF50249">
    <property type="entry name" value="Nucleic acid-binding proteins"/>
    <property type="match status" value="4"/>
</dbReference>
<dbReference type="CDD" id="cd04465">
    <property type="entry name" value="S1_RPS1_repeat_ec2_hs2"/>
    <property type="match status" value="1"/>
</dbReference>
<dbReference type="GO" id="GO:0003735">
    <property type="term" value="F:structural constituent of ribosome"/>
    <property type="evidence" value="ECO:0007669"/>
    <property type="project" value="TreeGrafter"/>
</dbReference>
<evidence type="ECO:0000256" key="1">
    <source>
        <dbReference type="ARBA" id="ARBA00006767"/>
    </source>
</evidence>
<protein>
    <recommendedName>
        <fullName evidence="4">S1 motif domain-containing protein</fullName>
    </recommendedName>
</protein>
<evidence type="ECO:0000313" key="5">
    <source>
        <dbReference type="EMBL" id="PJA41276.1"/>
    </source>
</evidence>
<dbReference type="Pfam" id="PF00575">
    <property type="entry name" value="S1"/>
    <property type="match status" value="4"/>
</dbReference>
<dbReference type="Gene3D" id="2.40.50.140">
    <property type="entry name" value="Nucleic acid-binding proteins"/>
    <property type="match status" value="4"/>
</dbReference>
<dbReference type="InterPro" id="IPR003029">
    <property type="entry name" value="S1_domain"/>
</dbReference>
<dbReference type="PROSITE" id="PS50126">
    <property type="entry name" value="S1"/>
    <property type="match status" value="4"/>
</dbReference>
<evidence type="ECO:0000259" key="4">
    <source>
        <dbReference type="PROSITE" id="PS50126"/>
    </source>
</evidence>
<dbReference type="Proteomes" id="UP000230683">
    <property type="component" value="Unassembled WGS sequence"/>
</dbReference>
<dbReference type="GO" id="GO:0005840">
    <property type="term" value="C:ribosome"/>
    <property type="evidence" value="ECO:0007669"/>
    <property type="project" value="UniProtKB-KW"/>
</dbReference>
<keyword evidence="2" id="KW-0689">Ribosomal protein</keyword>
<accession>A0A2M7X516</accession>
<dbReference type="GO" id="GO:0006412">
    <property type="term" value="P:translation"/>
    <property type="evidence" value="ECO:0007669"/>
    <property type="project" value="TreeGrafter"/>
</dbReference>
<evidence type="ECO:0000256" key="3">
    <source>
        <dbReference type="ARBA" id="ARBA00023274"/>
    </source>
</evidence>
<dbReference type="EMBL" id="PFWY01000027">
    <property type="protein sequence ID" value="PJA41276.1"/>
    <property type="molecule type" value="Genomic_DNA"/>
</dbReference>
<name>A0A2M7X516_UNCKA</name>
<feature type="domain" description="S1 motif" evidence="4">
    <location>
        <begin position="107"/>
        <end position="189"/>
    </location>
</feature>
<dbReference type="PANTHER" id="PTHR10724:SF7">
    <property type="entry name" value="SMALL RIBOSOMAL SUBUNIT PROTEIN BS1C"/>
    <property type="match status" value="1"/>
</dbReference>
<feature type="domain" description="S1 motif" evidence="4">
    <location>
        <begin position="210"/>
        <end position="276"/>
    </location>
</feature>
<evidence type="ECO:0000313" key="6">
    <source>
        <dbReference type="Proteomes" id="UP000230683"/>
    </source>
</evidence>
<dbReference type="AlphaFoldDB" id="A0A2M7X516"/>
<dbReference type="InterPro" id="IPR012340">
    <property type="entry name" value="NA-bd_OB-fold"/>
</dbReference>
<comment type="similarity">
    <text evidence="1">Belongs to the bacterial ribosomal protein bS1 family.</text>
</comment>
<keyword evidence="3" id="KW-0687">Ribonucleoprotein</keyword>
<dbReference type="SMART" id="SM00316">
    <property type="entry name" value="S1"/>
    <property type="match status" value="4"/>
</dbReference>
<feature type="domain" description="S1 motif" evidence="4">
    <location>
        <begin position="24"/>
        <end position="89"/>
    </location>
</feature>